<evidence type="ECO:0000256" key="2">
    <source>
        <dbReference type="SAM" id="SignalP"/>
    </source>
</evidence>
<feature type="compositionally biased region" description="Basic and acidic residues" evidence="1">
    <location>
        <begin position="105"/>
        <end position="120"/>
    </location>
</feature>
<name>A0ABR4Q7P4_9CEST</name>
<feature type="compositionally biased region" description="Acidic residues" evidence="1">
    <location>
        <begin position="166"/>
        <end position="180"/>
    </location>
</feature>
<feature type="compositionally biased region" description="Acidic residues" evidence="1">
    <location>
        <begin position="280"/>
        <end position="292"/>
    </location>
</feature>
<keyword evidence="4" id="KW-1185">Reference proteome</keyword>
<evidence type="ECO:0000256" key="1">
    <source>
        <dbReference type="SAM" id="MobiDB-lite"/>
    </source>
</evidence>
<evidence type="ECO:0000313" key="3">
    <source>
        <dbReference type="EMBL" id="KAL5105708.1"/>
    </source>
</evidence>
<feature type="compositionally biased region" description="Basic and acidic residues" evidence="1">
    <location>
        <begin position="136"/>
        <end position="149"/>
    </location>
</feature>
<feature type="compositionally biased region" description="Basic and acidic residues" evidence="1">
    <location>
        <begin position="250"/>
        <end position="263"/>
    </location>
</feature>
<feature type="compositionally biased region" description="Basic and acidic residues" evidence="1">
    <location>
        <begin position="221"/>
        <end position="234"/>
    </location>
</feature>
<feature type="compositionally biased region" description="Basic and acidic residues" evidence="1">
    <location>
        <begin position="310"/>
        <end position="319"/>
    </location>
</feature>
<evidence type="ECO:0000313" key="4">
    <source>
        <dbReference type="Proteomes" id="UP001651158"/>
    </source>
</evidence>
<dbReference type="EMBL" id="JAKROA010000007">
    <property type="protein sequence ID" value="KAL5105708.1"/>
    <property type="molecule type" value="Genomic_DNA"/>
</dbReference>
<keyword evidence="2" id="KW-0732">Signal</keyword>
<organism evidence="3 4">
    <name type="scientific">Taenia crassiceps</name>
    <dbReference type="NCBI Taxonomy" id="6207"/>
    <lineage>
        <taxon>Eukaryota</taxon>
        <taxon>Metazoa</taxon>
        <taxon>Spiralia</taxon>
        <taxon>Lophotrochozoa</taxon>
        <taxon>Platyhelminthes</taxon>
        <taxon>Cestoda</taxon>
        <taxon>Eucestoda</taxon>
        <taxon>Cyclophyllidea</taxon>
        <taxon>Taeniidae</taxon>
        <taxon>Taenia</taxon>
    </lineage>
</organism>
<accession>A0ABR4Q7P4</accession>
<gene>
    <name evidence="3" type="ORF">TcWFU_002573</name>
</gene>
<dbReference type="Proteomes" id="UP001651158">
    <property type="component" value="Unassembled WGS sequence"/>
</dbReference>
<feature type="chain" id="PRO_5045713859" evidence="2">
    <location>
        <begin position="22"/>
        <end position="386"/>
    </location>
</feature>
<comment type="caution">
    <text evidence="3">The sequence shown here is derived from an EMBL/GenBank/DDBJ whole genome shotgun (WGS) entry which is preliminary data.</text>
</comment>
<protein>
    <submittedName>
        <fullName evidence="3">Uncharacterized protein</fullName>
    </submittedName>
</protein>
<feature type="region of interest" description="Disordered" evidence="1">
    <location>
        <begin position="26"/>
        <end position="319"/>
    </location>
</feature>
<proteinExistence type="predicted"/>
<feature type="signal peptide" evidence="2">
    <location>
        <begin position="1"/>
        <end position="21"/>
    </location>
</feature>
<reference evidence="3 4" key="1">
    <citation type="journal article" date="2022" name="Front. Cell. Infect. Microbiol.">
        <title>The Genomes of Two Strains of Taenia crassiceps the Animal Model for the Study of Human Cysticercosis.</title>
        <authorList>
            <person name="Bobes R.J."/>
            <person name="Estrada K."/>
            <person name="Rios-Valencia D.G."/>
            <person name="Calderon-Gallegos A."/>
            <person name="de la Torre P."/>
            <person name="Carrero J.C."/>
            <person name="Sanchez-Flores A."/>
            <person name="Laclette J.P."/>
        </authorList>
    </citation>
    <scope>NUCLEOTIDE SEQUENCE [LARGE SCALE GENOMIC DNA]</scope>
    <source>
        <strain evidence="3">WFUcys</strain>
    </source>
</reference>
<sequence length="386" mass="40529">MRSSFRLIFLLILARFGCALANPETTLASDGTSEEAKVSESAKLPGGTKNELFSLDVDREPHEPLNSAPEELSSFNEKDSTTEGTEEQDAAKEATSNEGNVLAQVDRESDVDRKAGKPSDDSLGEDASASDVEEATEGKPIEETVKAGVDKSVTAAPNAGSVVEADGGEDPIAEDDETEEEIKVPESLQGGSGPPLNGIEGKATDKEAIPDEGEGSMQANRESDVDRKAGKPSDDSLGEDASASDVEEATEGKPIEETVKAGVDKSVTAAPNAGSVVEADGGEDPIAEDDENYVNAKVTESPHAGLGLIEENKSHDVEEEKEIERKAAEDEEMVDLGEGAIRVDLPPEALLEDSLYDSEAASESAGSLTLPSVVLCYAVHLLLLIY</sequence>